<gene>
    <name evidence="7" type="ORF">HaLaN_17712</name>
</gene>
<dbReference type="GO" id="GO:0016813">
    <property type="term" value="F:hydrolase activity, acting on carbon-nitrogen (but not peptide) bonds, in linear amidines"/>
    <property type="evidence" value="ECO:0007669"/>
    <property type="project" value="InterPro"/>
</dbReference>
<dbReference type="PANTHER" id="PTHR32494">
    <property type="entry name" value="ALLANTOATE DEIMINASE-RELATED"/>
    <property type="match status" value="1"/>
</dbReference>
<dbReference type="SUPFAM" id="SSF53187">
    <property type="entry name" value="Zn-dependent exopeptidases"/>
    <property type="match status" value="2"/>
</dbReference>
<dbReference type="EMBL" id="BLLF01001659">
    <property type="protein sequence ID" value="GFH20570.1"/>
    <property type="molecule type" value="Genomic_DNA"/>
</dbReference>
<evidence type="ECO:0000256" key="4">
    <source>
        <dbReference type="ARBA" id="ARBA00022723"/>
    </source>
</evidence>
<keyword evidence="5" id="KW-0378">Hydrolase</keyword>
<evidence type="ECO:0000256" key="6">
    <source>
        <dbReference type="ARBA" id="ARBA00023211"/>
    </source>
</evidence>
<organism evidence="7 8">
    <name type="scientific">Haematococcus lacustris</name>
    <name type="common">Green alga</name>
    <name type="synonym">Haematococcus pluvialis</name>
    <dbReference type="NCBI Taxonomy" id="44745"/>
    <lineage>
        <taxon>Eukaryota</taxon>
        <taxon>Viridiplantae</taxon>
        <taxon>Chlorophyta</taxon>
        <taxon>core chlorophytes</taxon>
        <taxon>Chlorophyceae</taxon>
        <taxon>CS clade</taxon>
        <taxon>Chlamydomonadales</taxon>
        <taxon>Haematococcaceae</taxon>
        <taxon>Haematococcus</taxon>
    </lineage>
</organism>
<dbReference type="Gene3D" id="3.40.630.10">
    <property type="entry name" value="Zn peptidases"/>
    <property type="match status" value="2"/>
</dbReference>
<evidence type="ECO:0000313" key="8">
    <source>
        <dbReference type="Proteomes" id="UP000485058"/>
    </source>
</evidence>
<dbReference type="PANTHER" id="PTHR32494:SF19">
    <property type="entry name" value="ALLANTOATE DEIMINASE-RELATED"/>
    <property type="match status" value="1"/>
</dbReference>
<keyword evidence="4" id="KW-0479">Metal-binding</keyword>
<dbReference type="GO" id="GO:0046872">
    <property type="term" value="F:metal ion binding"/>
    <property type="evidence" value="ECO:0007669"/>
    <property type="project" value="UniProtKB-KW"/>
</dbReference>
<dbReference type="InterPro" id="IPR010158">
    <property type="entry name" value="Amidase_Cbmase"/>
</dbReference>
<dbReference type="GO" id="GO:0006144">
    <property type="term" value="P:purine nucleobase metabolic process"/>
    <property type="evidence" value="ECO:0007669"/>
    <property type="project" value="UniProtKB-KW"/>
</dbReference>
<comment type="caution">
    <text evidence="7">The sequence shown here is derived from an EMBL/GenBank/DDBJ whole genome shotgun (WGS) entry which is preliminary data.</text>
</comment>
<reference evidence="7 8" key="1">
    <citation type="submission" date="2020-02" db="EMBL/GenBank/DDBJ databases">
        <title>Draft genome sequence of Haematococcus lacustris strain NIES-144.</title>
        <authorList>
            <person name="Morimoto D."/>
            <person name="Nakagawa S."/>
            <person name="Yoshida T."/>
            <person name="Sawayama S."/>
        </authorList>
    </citation>
    <scope>NUCLEOTIDE SEQUENCE [LARGE SCALE GENOMIC DNA]</scope>
    <source>
        <strain evidence="7 8">NIES-144</strain>
    </source>
</reference>
<evidence type="ECO:0000256" key="5">
    <source>
        <dbReference type="ARBA" id="ARBA00022801"/>
    </source>
</evidence>
<dbReference type="InterPro" id="IPR002933">
    <property type="entry name" value="Peptidase_M20"/>
</dbReference>
<protein>
    <submittedName>
        <fullName evidence="7">M20_dimer domain-containing protein</fullName>
    </submittedName>
</protein>
<keyword evidence="6" id="KW-0464">Manganese</keyword>
<evidence type="ECO:0000256" key="3">
    <source>
        <dbReference type="ARBA" id="ARBA00022631"/>
    </source>
</evidence>
<dbReference type="AlphaFoldDB" id="A0A699ZHE7"/>
<sequence length="254" mass="27846">MDIGLGQTTWLSCPATDYEDDFEEYNPLALDDQETRNEKVRSSVTLVNQDPPTACSPDITAAIAEAATELGLSTKHMVSRAYHDSTFMSRIAPTAMIFVPCKNGWSHRPDEFASVRDIENDVRDIDGARRDRVVQAIRDSVTAIADKRKVRSSVTLVNQDPPTACSPDITAAIAEAATELGLSTKHMVSRAYHDSTFMSRIAPTAMIFVPCKNGWSHRPDEFASVRDIENGVAVLALTMAKLSGGTWPSDRSEL</sequence>
<evidence type="ECO:0000313" key="7">
    <source>
        <dbReference type="EMBL" id="GFH20570.1"/>
    </source>
</evidence>
<evidence type="ECO:0000256" key="2">
    <source>
        <dbReference type="ARBA" id="ARBA00011738"/>
    </source>
</evidence>
<comment type="subunit">
    <text evidence="2">Homodimer.</text>
</comment>
<keyword evidence="3" id="KW-0659">Purine metabolism</keyword>
<keyword evidence="8" id="KW-1185">Reference proteome</keyword>
<proteinExistence type="predicted"/>
<evidence type="ECO:0000256" key="1">
    <source>
        <dbReference type="ARBA" id="ARBA00001936"/>
    </source>
</evidence>
<dbReference type="Pfam" id="PF01546">
    <property type="entry name" value="Peptidase_M20"/>
    <property type="match status" value="2"/>
</dbReference>
<dbReference type="Proteomes" id="UP000485058">
    <property type="component" value="Unassembled WGS sequence"/>
</dbReference>
<accession>A0A699ZHE7</accession>
<name>A0A699ZHE7_HAELA</name>
<comment type="cofactor">
    <cofactor evidence="1">
        <name>Mn(2+)</name>
        <dbReference type="ChEBI" id="CHEBI:29035"/>
    </cofactor>
</comment>